<name>A0A286DTZ3_9ACTN</name>
<feature type="binding site" evidence="6">
    <location>
        <position position="219"/>
    </location>
    <ligand>
        <name>FMN</name>
        <dbReference type="ChEBI" id="CHEBI:58210"/>
    </ligand>
</feature>
<dbReference type="InterPro" id="IPR036661">
    <property type="entry name" value="Luciferase-like_sf"/>
</dbReference>
<dbReference type="PIRSF" id="PIRSF000337">
    <property type="entry name" value="NTA_MOA"/>
    <property type="match status" value="1"/>
</dbReference>
<comment type="similarity">
    <text evidence="5">Belongs to the NtaA/SnaA/DszA monooxygenase family.</text>
</comment>
<feature type="binding site" evidence="6">
    <location>
        <position position="148"/>
    </location>
    <ligand>
        <name>FMN</name>
        <dbReference type="ChEBI" id="CHEBI:58210"/>
    </ligand>
</feature>
<evidence type="ECO:0000256" key="5">
    <source>
        <dbReference type="ARBA" id="ARBA00033748"/>
    </source>
</evidence>
<dbReference type="Gene3D" id="3.20.20.30">
    <property type="entry name" value="Luciferase-like domain"/>
    <property type="match status" value="1"/>
</dbReference>
<keyword evidence="4 8" id="KW-0503">Monooxygenase</keyword>
<keyword evidence="9" id="KW-1185">Reference proteome</keyword>
<dbReference type="CDD" id="cd01095">
    <property type="entry name" value="Nitrilotriacetate_monoxgenase"/>
    <property type="match status" value="1"/>
</dbReference>
<feature type="binding site" evidence="6">
    <location>
        <position position="144"/>
    </location>
    <ligand>
        <name>FMN</name>
        <dbReference type="ChEBI" id="CHEBI:58210"/>
    </ligand>
</feature>
<evidence type="ECO:0000256" key="4">
    <source>
        <dbReference type="ARBA" id="ARBA00023033"/>
    </source>
</evidence>
<dbReference type="AlphaFoldDB" id="A0A286DTZ3"/>
<dbReference type="GO" id="GO:0004497">
    <property type="term" value="F:monooxygenase activity"/>
    <property type="evidence" value="ECO:0007669"/>
    <property type="project" value="UniProtKB-KW"/>
</dbReference>
<feature type="binding site" evidence="6">
    <location>
        <position position="56"/>
    </location>
    <ligand>
        <name>FMN</name>
        <dbReference type="ChEBI" id="CHEBI:58210"/>
    </ligand>
</feature>
<feature type="domain" description="Luciferase-like" evidence="7">
    <location>
        <begin position="31"/>
        <end position="383"/>
    </location>
</feature>
<evidence type="ECO:0000256" key="1">
    <source>
        <dbReference type="ARBA" id="ARBA00022630"/>
    </source>
</evidence>
<dbReference type="GO" id="GO:0016705">
    <property type="term" value="F:oxidoreductase activity, acting on paired donors, with incorporation or reduction of molecular oxygen"/>
    <property type="evidence" value="ECO:0007669"/>
    <property type="project" value="InterPro"/>
</dbReference>
<evidence type="ECO:0000256" key="6">
    <source>
        <dbReference type="PIRSR" id="PIRSR000337-1"/>
    </source>
</evidence>
<proteinExistence type="inferred from homology"/>
<dbReference type="SUPFAM" id="SSF51679">
    <property type="entry name" value="Bacterial luciferase-like"/>
    <property type="match status" value="1"/>
</dbReference>
<reference evidence="8" key="1">
    <citation type="submission" date="2017-09" db="EMBL/GenBank/DDBJ databases">
        <authorList>
            <person name="Ehlers B."/>
            <person name="Leendertz F.H."/>
        </authorList>
    </citation>
    <scope>NUCLEOTIDE SEQUENCE [LARGE SCALE GENOMIC DNA]</scope>
    <source>
        <strain evidence="8">CGMCC 4.7095</strain>
    </source>
</reference>
<dbReference type="InterPro" id="IPR051260">
    <property type="entry name" value="Diverse_substr_monoxygenases"/>
</dbReference>
<dbReference type="PANTHER" id="PTHR30011">
    <property type="entry name" value="ALKANESULFONATE MONOOXYGENASE-RELATED"/>
    <property type="match status" value="1"/>
</dbReference>
<organism evidence="8 9">
    <name type="scientific">Streptomyces zhaozhouensis</name>
    <dbReference type="NCBI Taxonomy" id="1300267"/>
    <lineage>
        <taxon>Bacteria</taxon>
        <taxon>Bacillati</taxon>
        <taxon>Actinomycetota</taxon>
        <taxon>Actinomycetes</taxon>
        <taxon>Kitasatosporales</taxon>
        <taxon>Streptomycetaceae</taxon>
        <taxon>Streptomyces</taxon>
    </lineage>
</organism>
<accession>A0A286DTZ3</accession>
<keyword evidence="3" id="KW-0560">Oxidoreductase</keyword>
<dbReference type="PANTHER" id="PTHR30011:SF16">
    <property type="entry name" value="C2H2 FINGER DOMAIN TRANSCRIPTION FACTOR (EUROFUNG)-RELATED"/>
    <property type="match status" value="1"/>
</dbReference>
<gene>
    <name evidence="8" type="ORF">SAMN06297387_104305</name>
</gene>
<dbReference type="Proteomes" id="UP000219072">
    <property type="component" value="Unassembled WGS sequence"/>
</dbReference>
<evidence type="ECO:0000259" key="7">
    <source>
        <dbReference type="Pfam" id="PF00296"/>
    </source>
</evidence>
<keyword evidence="1 6" id="KW-0285">Flavoprotein</keyword>
<dbReference type="EMBL" id="OCNE01000004">
    <property type="protein sequence ID" value="SOD62135.1"/>
    <property type="molecule type" value="Genomic_DNA"/>
</dbReference>
<dbReference type="Pfam" id="PF00296">
    <property type="entry name" value="Bac_luciferase"/>
    <property type="match status" value="1"/>
</dbReference>
<evidence type="ECO:0000256" key="2">
    <source>
        <dbReference type="ARBA" id="ARBA00022643"/>
    </source>
</evidence>
<evidence type="ECO:0000313" key="9">
    <source>
        <dbReference type="Proteomes" id="UP000219072"/>
    </source>
</evidence>
<dbReference type="InterPro" id="IPR011251">
    <property type="entry name" value="Luciferase-like_dom"/>
</dbReference>
<feature type="binding site" evidence="6">
    <location>
        <position position="94"/>
    </location>
    <ligand>
        <name>FMN</name>
        <dbReference type="ChEBI" id="CHEBI:58210"/>
    </ligand>
</feature>
<dbReference type="RefSeq" id="WP_245880469.1">
    <property type="nucleotide sequence ID" value="NZ_OCNE01000004.1"/>
</dbReference>
<dbReference type="NCBIfam" id="TIGR03860">
    <property type="entry name" value="FMN_nitrolo"/>
    <property type="match status" value="1"/>
</dbReference>
<dbReference type="InterPro" id="IPR016215">
    <property type="entry name" value="NTA_MOA"/>
</dbReference>
<evidence type="ECO:0000313" key="8">
    <source>
        <dbReference type="EMBL" id="SOD62135.1"/>
    </source>
</evidence>
<protein>
    <submittedName>
        <fullName evidence="8">FMN-dependent oxidoreductase, nitrilotriacetate monooxygenase family</fullName>
    </submittedName>
</protein>
<keyword evidence="2 6" id="KW-0288">FMN</keyword>
<sequence length="438" mass="47364">MNRHLILTATVMGLGMHHGAWRFREGDPFDQTTPEYYRRIATTAERGGLHAVFLADTLDVSEERFARPNLGALDPAVVLALMAAHTERIGLVGTSSTTFNEPYNLARRFASLDALSRGRAGWNAVTTFVPAVAGNFGAGELPPHAERYARAAEFLDVVLGLWGSWEAEATVGDKAGNVYVDPARVHELNHRGPHFAVRGPATLPRSRQGRPVVFQAGASEGGRELAARYADAVFTAQNTLPAAVAFRADIRRRAAAHGRSPDAVKVLPGLLPIVGSTAAEARARKERLDELRGFRPELEKLALRVGVPVDALDLDAPLPFARIRENADFRGSHGFRDAAVALAEREGLTVRELLHANGGGHLQVVGTPDQVADTAATWYEAGAADGFNLMIDVLPSGLDPVVDEIVPRLRERCLFPREYPGDTLRDHLGLPPVTEGHP</sequence>
<evidence type="ECO:0000256" key="3">
    <source>
        <dbReference type="ARBA" id="ARBA00023002"/>
    </source>
</evidence>